<keyword evidence="1" id="KW-1133">Transmembrane helix</keyword>
<dbReference type="AlphaFoldDB" id="A0A1H7HWC1"/>
<feature type="transmembrane region" description="Helical" evidence="1">
    <location>
        <begin position="235"/>
        <end position="254"/>
    </location>
</feature>
<dbReference type="STRING" id="235985.SAMN05414137_102383"/>
<keyword evidence="3" id="KW-1185">Reference proteome</keyword>
<feature type="transmembrane region" description="Helical" evidence="1">
    <location>
        <begin position="55"/>
        <end position="75"/>
    </location>
</feature>
<feature type="transmembrane region" description="Helical" evidence="1">
    <location>
        <begin position="146"/>
        <end position="166"/>
    </location>
</feature>
<dbReference type="OrthoDB" id="9794709at2"/>
<organism evidence="2 3">
    <name type="scientific">Streptacidiphilus jiangxiensis</name>
    <dbReference type="NCBI Taxonomy" id="235985"/>
    <lineage>
        <taxon>Bacteria</taxon>
        <taxon>Bacillati</taxon>
        <taxon>Actinomycetota</taxon>
        <taxon>Actinomycetes</taxon>
        <taxon>Kitasatosporales</taxon>
        <taxon>Streptomycetaceae</taxon>
        <taxon>Streptacidiphilus</taxon>
    </lineage>
</organism>
<sequence>MARDQLLQSRHGEAPARQALSKVPEVTVLFWVVKVLTTGMGETTSDFLVKTFNPFLVVPVAGLVLAAALAVQLTAKRYSAAIYWFAVVMVSVFGTMAADVLHVQLGVPYVVSTSFFAVVLVAIFLLWYRSEKTLSIHSITTRRRELFYWATVLTTFALGTATGDMTASTLKLGYFSSGVLFAVLIAIPTIAHWKLGLNAIFAFWFAYIVTRPLGASFADWMGVSHARGGLNWGTGWVSLVLAVLIAGFVGYLGVTRKDVATS</sequence>
<evidence type="ECO:0000313" key="3">
    <source>
        <dbReference type="Proteomes" id="UP000183015"/>
    </source>
</evidence>
<keyword evidence="1" id="KW-0472">Membrane</keyword>
<protein>
    <submittedName>
        <fullName evidence="2">Uncharacterized membrane-anchored protein</fullName>
    </submittedName>
</protein>
<name>A0A1H7HWC1_STRJI</name>
<dbReference type="EMBL" id="FOAZ01000002">
    <property type="protein sequence ID" value="SEK54434.1"/>
    <property type="molecule type" value="Genomic_DNA"/>
</dbReference>
<feature type="transmembrane region" description="Helical" evidence="1">
    <location>
        <begin position="107"/>
        <end position="126"/>
    </location>
</feature>
<dbReference type="InterPro" id="IPR007136">
    <property type="entry name" value="DUF347"/>
</dbReference>
<evidence type="ECO:0000256" key="1">
    <source>
        <dbReference type="SAM" id="Phobius"/>
    </source>
</evidence>
<keyword evidence="1" id="KW-0812">Transmembrane</keyword>
<proteinExistence type="predicted"/>
<reference evidence="3" key="1">
    <citation type="submission" date="2016-10" db="EMBL/GenBank/DDBJ databases">
        <authorList>
            <person name="Varghese N."/>
        </authorList>
    </citation>
    <scope>NUCLEOTIDE SEQUENCE [LARGE SCALE GENOMIC DNA]</scope>
    <source>
        <strain evidence="3">DSM 45096 / BCRC 16803 / CGMCC 4.1857 / CIP 109030 / JCM 12277 / KCTC 19219 / NBRC 100920 / 33214</strain>
    </source>
</reference>
<dbReference type="Proteomes" id="UP000183015">
    <property type="component" value="Unassembled WGS sequence"/>
</dbReference>
<feature type="transmembrane region" description="Helical" evidence="1">
    <location>
        <begin position="82"/>
        <end position="101"/>
    </location>
</feature>
<feature type="transmembrane region" description="Helical" evidence="1">
    <location>
        <begin position="172"/>
        <end position="190"/>
    </location>
</feature>
<feature type="transmembrane region" description="Helical" evidence="1">
    <location>
        <begin position="197"/>
        <end position="215"/>
    </location>
</feature>
<dbReference type="RefSeq" id="WP_042443624.1">
    <property type="nucleotide sequence ID" value="NZ_BBPN01000005.1"/>
</dbReference>
<dbReference type="eggNOG" id="COG4705">
    <property type="taxonomic scope" value="Bacteria"/>
</dbReference>
<accession>A0A1H7HWC1</accession>
<gene>
    <name evidence="2" type="ORF">SAMN05414137_102383</name>
</gene>
<evidence type="ECO:0000313" key="2">
    <source>
        <dbReference type="EMBL" id="SEK54434.1"/>
    </source>
</evidence>
<dbReference type="Pfam" id="PF03988">
    <property type="entry name" value="DUF347"/>
    <property type="match status" value="4"/>
</dbReference>